<organism evidence="1 2">
    <name type="scientific">Paramecium primaurelia</name>
    <dbReference type="NCBI Taxonomy" id="5886"/>
    <lineage>
        <taxon>Eukaryota</taxon>
        <taxon>Sar</taxon>
        <taxon>Alveolata</taxon>
        <taxon>Ciliophora</taxon>
        <taxon>Intramacronucleata</taxon>
        <taxon>Oligohymenophorea</taxon>
        <taxon>Peniculida</taxon>
        <taxon>Parameciidae</taxon>
        <taxon>Paramecium</taxon>
    </lineage>
</organism>
<gene>
    <name evidence="1" type="ORF">PPRIM_AZ9-3.1.T1280036</name>
</gene>
<keyword evidence="2" id="KW-1185">Reference proteome</keyword>
<name>A0A8S1PSJ4_PARPR</name>
<dbReference type="OMA" id="ELEYRAY"/>
<protein>
    <submittedName>
        <fullName evidence="1">Uncharacterized protein</fullName>
    </submittedName>
</protein>
<evidence type="ECO:0000313" key="2">
    <source>
        <dbReference type="Proteomes" id="UP000688137"/>
    </source>
</evidence>
<reference evidence="1" key="1">
    <citation type="submission" date="2021-01" db="EMBL/GenBank/DDBJ databases">
        <authorList>
            <consortium name="Genoscope - CEA"/>
            <person name="William W."/>
        </authorList>
    </citation>
    <scope>NUCLEOTIDE SEQUENCE</scope>
</reference>
<comment type="caution">
    <text evidence="1">The sequence shown here is derived from an EMBL/GenBank/DDBJ whole genome shotgun (WGS) entry which is preliminary data.</text>
</comment>
<sequence>MNQLQYKAYEVYSGNLLIDYWSYKEDDQCYLKIQMKKINKKMIKLKIRGSKRKKKEENEIIHKIIALCI</sequence>
<dbReference type="Proteomes" id="UP000688137">
    <property type="component" value="Unassembled WGS sequence"/>
</dbReference>
<dbReference type="EMBL" id="CAJJDM010000131">
    <property type="protein sequence ID" value="CAD8105643.1"/>
    <property type="molecule type" value="Genomic_DNA"/>
</dbReference>
<dbReference type="AlphaFoldDB" id="A0A8S1PSJ4"/>
<accession>A0A8S1PSJ4</accession>
<proteinExistence type="predicted"/>
<evidence type="ECO:0000313" key="1">
    <source>
        <dbReference type="EMBL" id="CAD8105643.1"/>
    </source>
</evidence>